<feature type="domain" description="Glycosyl transferase family 1" evidence="1">
    <location>
        <begin position="127"/>
        <end position="280"/>
    </location>
</feature>
<proteinExistence type="predicted"/>
<dbReference type="GO" id="GO:0016757">
    <property type="term" value="F:glycosyltransferase activity"/>
    <property type="evidence" value="ECO:0007669"/>
    <property type="project" value="InterPro"/>
</dbReference>
<dbReference type="EMBL" id="CP044222">
    <property type="protein sequence ID" value="QEW06259.1"/>
    <property type="molecule type" value="Genomic_DNA"/>
</dbReference>
<dbReference type="PANTHER" id="PTHR12526">
    <property type="entry name" value="GLYCOSYLTRANSFERASE"/>
    <property type="match status" value="1"/>
</dbReference>
<evidence type="ECO:0000259" key="1">
    <source>
        <dbReference type="Pfam" id="PF00534"/>
    </source>
</evidence>
<reference evidence="2 3" key="1">
    <citation type="submission" date="2019-09" db="EMBL/GenBank/DDBJ databases">
        <title>Nitrincola iocasae sp. nov., a bacterium isolated from the sediment collected at a cold seep field in South China Sea.</title>
        <authorList>
            <person name="Zhang H."/>
            <person name="Wang H."/>
            <person name="Li C."/>
        </authorList>
    </citation>
    <scope>NUCLEOTIDE SEQUENCE [LARGE SCALE GENOMIC DNA]</scope>
    <source>
        <strain evidence="2 3">KXZD1103</strain>
    </source>
</reference>
<evidence type="ECO:0000313" key="3">
    <source>
        <dbReference type="Proteomes" id="UP000325606"/>
    </source>
</evidence>
<evidence type="ECO:0000313" key="2">
    <source>
        <dbReference type="EMBL" id="QEW06259.1"/>
    </source>
</evidence>
<organism evidence="2 3">
    <name type="scientific">Nitrincola iocasae</name>
    <dbReference type="NCBI Taxonomy" id="2614693"/>
    <lineage>
        <taxon>Bacteria</taxon>
        <taxon>Pseudomonadati</taxon>
        <taxon>Pseudomonadota</taxon>
        <taxon>Gammaproteobacteria</taxon>
        <taxon>Oceanospirillales</taxon>
        <taxon>Oceanospirillaceae</taxon>
        <taxon>Nitrincola</taxon>
    </lineage>
</organism>
<dbReference type="CDD" id="cd03801">
    <property type="entry name" value="GT4_PimA-like"/>
    <property type="match status" value="1"/>
</dbReference>
<dbReference type="AlphaFoldDB" id="A0A5J6LCD0"/>
<accession>A0A5J6LCD0</accession>
<keyword evidence="3" id="KW-1185">Reference proteome</keyword>
<sequence>MYHFGQLYTSFRLLRLARKHQYNLAIVSNYNDWFTLVHLRLFGIHIIPTLHCTFWTTRLKPKNFKNKIIRKLNGWFWQHCVSATLCISPESEKQLREICPNLNSPVFQARPTYLKAAFSEIQPPSQSSKQFHLLFAGRLEENKGVLELYETAKLLEKSHPGVFKWHICGTGSLTKILEQQISANQSSEYFMLKGHLNRDQMLTYFSLSHIFLIPTRQDFAEGLNKVAIEGVLAGRPVIVSKYIPATDILGDAVIVADKIDASCLSELIVLLYEKPEKYFQAISSTQTVQDIFLILNIAGKWH</sequence>
<keyword evidence="2" id="KW-0808">Transferase</keyword>
<name>A0A5J6LCD0_9GAMM</name>
<dbReference type="GO" id="GO:1901135">
    <property type="term" value="P:carbohydrate derivative metabolic process"/>
    <property type="evidence" value="ECO:0007669"/>
    <property type="project" value="UniProtKB-ARBA"/>
</dbReference>
<dbReference type="Gene3D" id="3.40.50.2000">
    <property type="entry name" value="Glycogen Phosphorylase B"/>
    <property type="match status" value="2"/>
</dbReference>
<dbReference type="Pfam" id="PF00534">
    <property type="entry name" value="Glycos_transf_1"/>
    <property type="match status" value="1"/>
</dbReference>
<dbReference type="SUPFAM" id="SSF53756">
    <property type="entry name" value="UDP-Glycosyltransferase/glycogen phosphorylase"/>
    <property type="match status" value="1"/>
</dbReference>
<dbReference type="InterPro" id="IPR001296">
    <property type="entry name" value="Glyco_trans_1"/>
</dbReference>
<protein>
    <submittedName>
        <fullName evidence="2">Glycosyltransferase family 4 protein</fullName>
    </submittedName>
</protein>
<dbReference type="KEGG" id="nik:F5I99_06970"/>
<gene>
    <name evidence="2" type="ORF">F5I99_06970</name>
</gene>
<dbReference type="Proteomes" id="UP000325606">
    <property type="component" value="Chromosome"/>
</dbReference>